<dbReference type="SMART" id="SM01290">
    <property type="entry name" value="N-glycanase_N"/>
    <property type="match status" value="1"/>
</dbReference>
<evidence type="ECO:0000256" key="3">
    <source>
        <dbReference type="SAM" id="SignalP"/>
    </source>
</evidence>
<evidence type="ECO:0000259" key="4">
    <source>
        <dbReference type="PROSITE" id="PS50853"/>
    </source>
</evidence>
<dbReference type="OrthoDB" id="626993at2"/>
<dbReference type="RefSeq" id="WP_079667117.1">
    <property type="nucleotide sequence ID" value="NZ_FUYZ01000005.1"/>
</dbReference>
<dbReference type="SUPFAM" id="SSF49742">
    <property type="entry name" value="PHM/PNGase F"/>
    <property type="match status" value="1"/>
</dbReference>
<dbReference type="InterPro" id="IPR015197">
    <property type="entry name" value="PngaseF_C"/>
</dbReference>
<dbReference type="InterPro" id="IPR026444">
    <property type="entry name" value="Secre_tail"/>
</dbReference>
<protein>
    <submittedName>
        <fullName evidence="5">Por secretion system C-terminal sorting domain-containing protein</fullName>
    </submittedName>
</protein>
<dbReference type="PROSITE" id="PS50853">
    <property type="entry name" value="FN3"/>
    <property type="match status" value="1"/>
</dbReference>
<dbReference type="EMBL" id="FUYZ01000005">
    <property type="protein sequence ID" value="SKB92154.1"/>
    <property type="molecule type" value="Genomic_DNA"/>
</dbReference>
<keyword evidence="6" id="KW-1185">Reference proteome</keyword>
<dbReference type="InterPro" id="IPR008977">
    <property type="entry name" value="PHM/PNGase_F_dom_sf"/>
</dbReference>
<proteinExistence type="predicted"/>
<dbReference type="Proteomes" id="UP000191112">
    <property type="component" value="Unassembled WGS sequence"/>
</dbReference>
<keyword evidence="2" id="KW-1015">Disulfide bond</keyword>
<dbReference type="Pfam" id="PF09112">
    <property type="entry name" value="N-glycanase_N"/>
    <property type="match status" value="1"/>
</dbReference>
<keyword evidence="1 3" id="KW-0732">Signal</keyword>
<dbReference type="Pfam" id="PF18962">
    <property type="entry name" value="Por_Secre_tail"/>
    <property type="match status" value="1"/>
</dbReference>
<sequence length="548" mass="61335">MKKKLLTGIAVLSLGLSLNAQNVTVFNDVPFYSMYHYLGEGQSLPPEAYSQIPTGAIRLHGYERDIISRKLTPEEIESIGSSVSVEVDLIAACDNYDRLAGINIALVPKGLTTYTWEQTDVKRIELGRFITPFMNKNKTPTTVPYQFKTDNLANLLHDTSITQNYDIWIEFRADGYSAAANTQVAGCADRTDVFRGNLRFVSTGSAPTNSNFFMPLLYRSNLNKYNSTEEPGTTTRTVNFTLNTPVDNAVLHLISSNHGANTNGEEYVRREHYVYLDDNLVHQYKPGGKSCEPFRVVNTQGNGIYGSTEKTLRNWLSFSNWCPGDAIPNREIKLGNLAAGQHTIKLKVPDAVFANNEGYFPISMYLQNASNGEVICNGPTNFKLSNQVNQSYDLSWTPNPTAVQSQVLYGRRGGYSTSLETYVDTDQSNLSVNNLTVYWTYENYIKSKCTDINKESLWIGPVLSQTIVLGTSETSKKDVSIYPNPSQKEVNIQSNDKIKNIELYSIDGKKLNNYQSNKIDISKLNKGVYNLNILFENGETSNQKIIKN</sequence>
<dbReference type="Pfam" id="PF09113">
    <property type="entry name" value="N-glycanase_C"/>
    <property type="match status" value="1"/>
</dbReference>
<dbReference type="STRING" id="619805.SAMN05660477_01874"/>
<name>A0A1T5F7N2_9FLAO</name>
<dbReference type="InterPro" id="IPR003961">
    <property type="entry name" value="FN3_dom"/>
</dbReference>
<dbReference type="InterPro" id="IPR014784">
    <property type="entry name" value="Cu2_ascorb_mOase-like_C"/>
</dbReference>
<evidence type="ECO:0000313" key="6">
    <source>
        <dbReference type="Proteomes" id="UP000191112"/>
    </source>
</evidence>
<dbReference type="NCBIfam" id="TIGR04183">
    <property type="entry name" value="Por_Secre_tail"/>
    <property type="match status" value="1"/>
</dbReference>
<feature type="chain" id="PRO_5013386978" evidence="3">
    <location>
        <begin position="21"/>
        <end position="548"/>
    </location>
</feature>
<evidence type="ECO:0000256" key="2">
    <source>
        <dbReference type="ARBA" id="ARBA00023157"/>
    </source>
</evidence>
<dbReference type="AlphaFoldDB" id="A0A1T5F7N2"/>
<dbReference type="InterPro" id="IPR013783">
    <property type="entry name" value="Ig-like_fold"/>
</dbReference>
<organism evidence="5 6">
    <name type="scientific">Soonwooa buanensis</name>
    <dbReference type="NCBI Taxonomy" id="619805"/>
    <lineage>
        <taxon>Bacteria</taxon>
        <taxon>Pseudomonadati</taxon>
        <taxon>Bacteroidota</taxon>
        <taxon>Flavobacteriia</taxon>
        <taxon>Flavobacteriales</taxon>
        <taxon>Weeksellaceae</taxon>
        <taxon>Chryseobacterium group</taxon>
        <taxon>Soonwooa</taxon>
    </lineage>
</organism>
<evidence type="ECO:0000313" key="5">
    <source>
        <dbReference type="EMBL" id="SKB92154.1"/>
    </source>
</evidence>
<accession>A0A1T5F7N2</accession>
<dbReference type="Gene3D" id="2.60.120.230">
    <property type="match status" value="2"/>
</dbReference>
<gene>
    <name evidence="5" type="ORF">SAMN05660477_01874</name>
</gene>
<feature type="domain" description="Fibronectin type-III" evidence="4">
    <location>
        <begin position="378"/>
        <end position="474"/>
    </location>
</feature>
<reference evidence="5 6" key="1">
    <citation type="submission" date="2017-02" db="EMBL/GenBank/DDBJ databases">
        <authorList>
            <person name="Peterson S.W."/>
        </authorList>
    </citation>
    <scope>NUCLEOTIDE SEQUENCE [LARGE SCALE GENOMIC DNA]</scope>
    <source>
        <strain evidence="5 6">DSM 22323</strain>
    </source>
</reference>
<feature type="signal peptide" evidence="3">
    <location>
        <begin position="1"/>
        <end position="20"/>
    </location>
</feature>
<dbReference type="InterPro" id="IPR015196">
    <property type="entry name" value="PngaseF_N"/>
</dbReference>
<evidence type="ECO:0000256" key="1">
    <source>
        <dbReference type="ARBA" id="ARBA00022729"/>
    </source>
</evidence>
<dbReference type="GO" id="GO:0016715">
    <property type="term" value="F:oxidoreductase activity, acting on paired donors, with incorporation or reduction of molecular oxygen, reduced ascorbate as one donor, and incorporation of one atom of oxygen"/>
    <property type="evidence" value="ECO:0007669"/>
    <property type="project" value="InterPro"/>
</dbReference>
<dbReference type="Gene3D" id="2.60.40.10">
    <property type="entry name" value="Immunoglobulins"/>
    <property type="match status" value="1"/>
</dbReference>